<dbReference type="InterPro" id="IPR017423">
    <property type="entry name" value="TRM6"/>
</dbReference>
<comment type="subcellular location">
    <subcellularLocation>
        <location evidence="1">Nucleus</location>
    </subcellularLocation>
</comment>
<proteinExistence type="inferred from homology"/>
<accession>A0A9W5YQQ6</accession>
<name>A0A9W5YQQ6_9EURO</name>
<comment type="caution">
    <text evidence="8">The sequence shown here is derived from an EMBL/GenBank/DDBJ whole genome shotgun (WGS) entry which is preliminary data.</text>
</comment>
<keyword evidence="5" id="KW-0539">Nucleus</keyword>
<feature type="region of interest" description="Disordered" evidence="7">
    <location>
        <begin position="276"/>
        <end position="316"/>
    </location>
</feature>
<dbReference type="Pfam" id="PF04189">
    <property type="entry name" value="Gcd10p"/>
    <property type="match status" value="1"/>
</dbReference>
<dbReference type="AlphaFoldDB" id="A0A9W5YQQ6"/>
<feature type="compositionally biased region" description="Low complexity" evidence="7">
    <location>
        <begin position="573"/>
        <end position="585"/>
    </location>
</feature>
<evidence type="ECO:0000256" key="2">
    <source>
        <dbReference type="ARBA" id="ARBA00008320"/>
    </source>
</evidence>
<evidence type="ECO:0000256" key="6">
    <source>
        <dbReference type="ARBA" id="ARBA00032319"/>
    </source>
</evidence>
<dbReference type="GO" id="GO:0030488">
    <property type="term" value="P:tRNA methylation"/>
    <property type="evidence" value="ECO:0007669"/>
    <property type="project" value="InterPro"/>
</dbReference>
<evidence type="ECO:0000256" key="1">
    <source>
        <dbReference type="ARBA" id="ARBA00004123"/>
    </source>
</evidence>
<evidence type="ECO:0000256" key="7">
    <source>
        <dbReference type="SAM" id="MobiDB-lite"/>
    </source>
</evidence>
<reference evidence="8" key="1">
    <citation type="submission" date="2022-07" db="EMBL/GenBank/DDBJ databases">
        <title>Taxonomy of Aspergillus series Nigri: significant species reduction supported by multi-species coalescent approaches.</title>
        <authorList>
            <person name="Bian C."/>
            <person name="Kusuya Y."/>
            <person name="Sklenar F."/>
            <person name="D'hooge E."/>
            <person name="Yaguchi T."/>
            <person name="Takahashi H."/>
            <person name="Hubka V."/>
        </authorList>
    </citation>
    <scope>NUCLEOTIDE SEQUENCE</scope>
    <source>
        <strain evidence="8">CBS 733.88</strain>
    </source>
</reference>
<evidence type="ECO:0000256" key="3">
    <source>
        <dbReference type="ARBA" id="ARBA00021704"/>
    </source>
</evidence>
<feature type="region of interest" description="Disordered" evidence="7">
    <location>
        <begin position="557"/>
        <end position="594"/>
    </location>
</feature>
<dbReference type="PANTHER" id="PTHR12945">
    <property type="entry name" value="TRANSLATION INITIATION FACTOR EIF3-RELATED"/>
    <property type="match status" value="1"/>
</dbReference>
<organism evidence="8 9">
    <name type="scientific">Aspergillus brasiliensis</name>
    <dbReference type="NCBI Taxonomy" id="319629"/>
    <lineage>
        <taxon>Eukaryota</taxon>
        <taxon>Fungi</taxon>
        <taxon>Dikarya</taxon>
        <taxon>Ascomycota</taxon>
        <taxon>Pezizomycotina</taxon>
        <taxon>Eurotiomycetes</taxon>
        <taxon>Eurotiomycetidae</taxon>
        <taxon>Eurotiales</taxon>
        <taxon>Aspergillaceae</taxon>
        <taxon>Aspergillus</taxon>
        <taxon>Aspergillus subgen. Circumdati</taxon>
    </lineage>
</organism>
<comment type="similarity">
    <text evidence="2">Belongs to the TRM6/GCD10 family.</text>
</comment>
<evidence type="ECO:0000313" key="9">
    <source>
        <dbReference type="Proteomes" id="UP001143548"/>
    </source>
</evidence>
<gene>
    <name evidence="8" type="ORF">AbraCBS73388_008001</name>
</gene>
<protein>
    <recommendedName>
        <fullName evidence="3">tRNA (adenine(58)-N(1))-methyltransferase non-catalytic subunit TRM6</fullName>
    </recommendedName>
    <alternativeName>
        <fullName evidence="6">tRNA(m1A58)-methyltransferase subunit TRM6</fullName>
    </alternativeName>
</protein>
<evidence type="ECO:0000256" key="4">
    <source>
        <dbReference type="ARBA" id="ARBA00022694"/>
    </source>
</evidence>
<sequence length="594" mass="66134">MHSYVRPNQFVAFKLPSEATRIQKVVPNTYARNLLQYPKNRKYGAFPANQIIGRPFYLTFEIHETPGQADSTYLRIVSAAELHAESLITEGEGDGDDVEVNEDGTPVRSNRETIDDRSTQKLTLEEILALKKESSGAGREIIAKLLESHQALDQKTAFSLAKYKLRKEKKYMKRFTVIPLDVSLLTNYMLEDKDASRTMELRDELIGLIGCWGNVHHGGSTSFDETIMSKPNGRYLVVDDTGGLVVAALAERMGILYPHDGENDQEQQDAIERPAATEADEAEKPQDGEEKGQEGEEQTTTTSTQRPPRRPHMSASGNTITLLHANKQPNLSLLKYFGYEQDSPSDTHPLYTNLKAVSFMQLLDPNADNIYSEEPSAVTEEELATYKASKRSAYQRKRGRWMRVRRVVDEARAGGFDGLIIASLMDPTSILKHTVPLVGGSAPVVIYSPTVEPLTEVMDLYSTARKNAYIARKRELQEQPQAEGQDGSGSKMHPALEEEFTVDPTMLLAPTLQTSRVRVWQVLPGRTHPLMSGRGGAEGYIFHGIRVIPTQEIIEAAGNPGRKRRKVTKETETPTQTQTPTETQTGSGDVEMTS</sequence>
<dbReference type="GO" id="GO:0031515">
    <property type="term" value="C:tRNA (m1A) methyltransferase complex"/>
    <property type="evidence" value="ECO:0007669"/>
    <property type="project" value="InterPro"/>
</dbReference>
<dbReference type="GO" id="GO:0005634">
    <property type="term" value="C:nucleus"/>
    <property type="evidence" value="ECO:0007669"/>
    <property type="project" value="UniProtKB-SubCell"/>
</dbReference>
<dbReference type="EMBL" id="BROQ01000047">
    <property type="protein sequence ID" value="GKZ22064.1"/>
    <property type="molecule type" value="Genomic_DNA"/>
</dbReference>
<feature type="compositionally biased region" description="Basic and acidic residues" evidence="7">
    <location>
        <begin position="282"/>
        <end position="294"/>
    </location>
</feature>
<evidence type="ECO:0000313" key="8">
    <source>
        <dbReference type="EMBL" id="GKZ22064.1"/>
    </source>
</evidence>
<dbReference type="Proteomes" id="UP001143548">
    <property type="component" value="Unassembled WGS sequence"/>
</dbReference>
<evidence type="ECO:0000256" key="5">
    <source>
        <dbReference type="ARBA" id="ARBA00023242"/>
    </source>
</evidence>
<dbReference type="PANTHER" id="PTHR12945:SF0">
    <property type="entry name" value="TRNA (ADENINE(58)-N(1))-METHYLTRANSFERASE NON-CATALYTIC SUBUNIT TRM6"/>
    <property type="match status" value="1"/>
</dbReference>
<keyword evidence="4" id="KW-0819">tRNA processing</keyword>